<protein>
    <submittedName>
        <fullName evidence="2">Uncharacterized protein</fullName>
    </submittedName>
</protein>
<accession>A0A7S1BWD6</accession>
<organism evidence="2">
    <name type="scientific">Corethron hystrix</name>
    <dbReference type="NCBI Taxonomy" id="216773"/>
    <lineage>
        <taxon>Eukaryota</taxon>
        <taxon>Sar</taxon>
        <taxon>Stramenopiles</taxon>
        <taxon>Ochrophyta</taxon>
        <taxon>Bacillariophyta</taxon>
        <taxon>Coscinodiscophyceae</taxon>
        <taxon>Corethrophycidae</taxon>
        <taxon>Corethrales</taxon>
        <taxon>Corethraceae</taxon>
        <taxon>Corethron</taxon>
    </lineage>
</organism>
<feature type="transmembrane region" description="Helical" evidence="1">
    <location>
        <begin position="256"/>
        <end position="280"/>
    </location>
</feature>
<dbReference type="EMBL" id="HBFR01034758">
    <property type="protein sequence ID" value="CAD8898155.1"/>
    <property type="molecule type" value="Transcribed_RNA"/>
</dbReference>
<name>A0A7S1BWD6_9STRA</name>
<gene>
    <name evidence="2" type="ORF">CHYS00102_LOCUS25369</name>
</gene>
<keyword evidence="1" id="KW-1133">Transmembrane helix</keyword>
<keyword evidence="1" id="KW-0812">Transmembrane</keyword>
<keyword evidence="1" id="KW-0472">Membrane</keyword>
<proteinExistence type="predicted"/>
<evidence type="ECO:0000313" key="2">
    <source>
        <dbReference type="EMBL" id="CAD8898155.1"/>
    </source>
</evidence>
<reference evidence="2" key="1">
    <citation type="submission" date="2021-01" db="EMBL/GenBank/DDBJ databases">
        <authorList>
            <person name="Corre E."/>
            <person name="Pelletier E."/>
            <person name="Niang G."/>
            <person name="Scheremetjew M."/>
            <person name="Finn R."/>
            <person name="Kale V."/>
            <person name="Holt S."/>
            <person name="Cochrane G."/>
            <person name="Meng A."/>
            <person name="Brown T."/>
            <person name="Cohen L."/>
        </authorList>
    </citation>
    <scope>NUCLEOTIDE SEQUENCE</scope>
    <source>
        <strain evidence="2">308</strain>
    </source>
</reference>
<sequence length="286" mass="31618">MMKTTNAIVLGRRFLQQQRLSISSTPSLLSRRRFSMAPKALVTPSIIAGNPLNLLKDMCHKYRLCETDGYRSSGKYCEMQISVSTSSGGDAEPPILRTVNIQRISPLGIDFIMKQGTRAAHISTLPIAVCVTSGSYSPGEQVEQWRAEGRCSAIPLQEIIDVSPSSTIAQMIASTRAANEAAADEAQVGWRKICSKDRLVIQRKSRFVEMVQEARLELANGEISMDEIKEAVQVRLMRNVCVCGAREVDFWACFTFLLMIICASYNSVTVVIALNILYVLNIGLSF</sequence>
<dbReference type="AlphaFoldDB" id="A0A7S1BWD6"/>
<evidence type="ECO:0000256" key="1">
    <source>
        <dbReference type="SAM" id="Phobius"/>
    </source>
</evidence>